<dbReference type="EMBL" id="OA884347">
    <property type="protein sequence ID" value="CAD7280671.1"/>
    <property type="molecule type" value="Genomic_DNA"/>
</dbReference>
<evidence type="ECO:0000313" key="2">
    <source>
        <dbReference type="Proteomes" id="UP000678499"/>
    </source>
</evidence>
<accession>A0A7R9GHE2</accession>
<protein>
    <submittedName>
        <fullName evidence="1">Uncharacterized protein</fullName>
    </submittedName>
</protein>
<proteinExistence type="predicted"/>
<name>A0A7R9GHE2_9CRUS</name>
<organism evidence="1">
    <name type="scientific">Notodromas monacha</name>
    <dbReference type="NCBI Taxonomy" id="399045"/>
    <lineage>
        <taxon>Eukaryota</taxon>
        <taxon>Metazoa</taxon>
        <taxon>Ecdysozoa</taxon>
        <taxon>Arthropoda</taxon>
        <taxon>Crustacea</taxon>
        <taxon>Oligostraca</taxon>
        <taxon>Ostracoda</taxon>
        <taxon>Podocopa</taxon>
        <taxon>Podocopida</taxon>
        <taxon>Cypridocopina</taxon>
        <taxon>Cypridoidea</taxon>
        <taxon>Cyprididae</taxon>
        <taxon>Notodromas</taxon>
    </lineage>
</organism>
<dbReference type="Proteomes" id="UP000678499">
    <property type="component" value="Unassembled WGS sequence"/>
</dbReference>
<sequence length="230" mass="25537">MGGMRVLSVSDLGGTQSRFVKGCPMCMNVSGQLPVGQFTVGHPLVLKRRSVQPPARAVLGLANPQPTKPQSGHLIVGAPQPSERISMILVTQLFECPNNWVTRPPFSGLGIGKTKDCPGWRLDQLALDDWQVRNHELTDWQMTSCASFRQISSDVGCDFFDGFYSAHHHFSKNAKQGDEGEENEDAIGESIYGDRRMTRLESNFHLALVEHIGEFRKNSDAIEEEETIPE</sequence>
<gene>
    <name evidence="1" type="ORF">NMOB1V02_LOCUS8329</name>
</gene>
<dbReference type="AlphaFoldDB" id="A0A7R9GHE2"/>
<dbReference type="OrthoDB" id="10264956at2759"/>
<reference evidence="1" key="1">
    <citation type="submission" date="2020-11" db="EMBL/GenBank/DDBJ databases">
        <authorList>
            <person name="Tran Van P."/>
        </authorList>
    </citation>
    <scope>NUCLEOTIDE SEQUENCE</scope>
</reference>
<keyword evidence="2" id="KW-1185">Reference proteome</keyword>
<evidence type="ECO:0000313" key="1">
    <source>
        <dbReference type="EMBL" id="CAD7280671.1"/>
    </source>
</evidence>
<dbReference type="EMBL" id="CAJPEX010002310">
    <property type="protein sequence ID" value="CAG0920823.1"/>
    <property type="molecule type" value="Genomic_DNA"/>
</dbReference>